<dbReference type="GO" id="GO:0005737">
    <property type="term" value="C:cytoplasm"/>
    <property type="evidence" value="ECO:0007669"/>
    <property type="project" value="TreeGrafter"/>
</dbReference>
<dbReference type="PANTHER" id="PTHR43968:SF6">
    <property type="entry name" value="GLUTATHIONE S-TRANSFERASE OMEGA"/>
    <property type="match status" value="1"/>
</dbReference>
<dbReference type="EMBL" id="JAAGRN010000005">
    <property type="protein sequence ID" value="NDY83329.1"/>
    <property type="molecule type" value="Genomic_DNA"/>
</dbReference>
<dbReference type="Gene3D" id="1.20.1050.10">
    <property type="match status" value="1"/>
</dbReference>
<dbReference type="InterPro" id="IPR036249">
    <property type="entry name" value="Thioredoxin-like_sf"/>
</dbReference>
<organism evidence="2">
    <name type="scientific">Sheuella amnicola</name>
    <dbReference type="NCBI Taxonomy" id="2707330"/>
    <lineage>
        <taxon>Bacteria</taxon>
        <taxon>Pseudomonadati</taxon>
        <taxon>Pseudomonadota</taxon>
        <taxon>Betaproteobacteria</taxon>
        <taxon>Burkholderiales</taxon>
        <taxon>Alcaligenaceae</taxon>
        <taxon>Sheuella</taxon>
    </lineage>
</organism>
<dbReference type="SUPFAM" id="SSF47616">
    <property type="entry name" value="GST C-terminal domain-like"/>
    <property type="match status" value="1"/>
</dbReference>
<dbReference type="Gene3D" id="3.40.30.10">
    <property type="entry name" value="Glutaredoxin"/>
    <property type="match status" value="1"/>
</dbReference>
<proteinExistence type="predicted"/>
<dbReference type="CDD" id="cd03196">
    <property type="entry name" value="GST_C_5"/>
    <property type="match status" value="1"/>
</dbReference>
<keyword evidence="2" id="KW-0808">Transferase</keyword>
<dbReference type="InterPro" id="IPR050983">
    <property type="entry name" value="GST_Omega/HSP26"/>
</dbReference>
<dbReference type="SUPFAM" id="SSF52833">
    <property type="entry name" value="Thioredoxin-like"/>
    <property type="match status" value="1"/>
</dbReference>
<sequence>MALACSGIPVQIHEVSLKNKPETMLALSPKGTVPVLHCADGKVIEESLEIMVWALEKNDPENWLFGYESDYSKQLISANDGPFKHWLDRYKYFERYPELSQNQYREQAEQAFISQLEAQLTKGLFLGGDQPFVADVAIFPFIRQFAAVDSAWFEQSRWSKTRLWLKYWTQSELFTKVMAISK</sequence>
<protein>
    <submittedName>
        <fullName evidence="2">Glutathione S-transferase</fullName>
    </submittedName>
</protein>
<dbReference type="AlphaFoldDB" id="A0A6B2R1V1"/>
<dbReference type="InterPro" id="IPR004045">
    <property type="entry name" value="Glutathione_S-Trfase_N"/>
</dbReference>
<dbReference type="InterPro" id="IPR036282">
    <property type="entry name" value="Glutathione-S-Trfase_C_sf"/>
</dbReference>
<comment type="caution">
    <text evidence="2">The sequence shown here is derived from an EMBL/GenBank/DDBJ whole genome shotgun (WGS) entry which is preliminary data.</text>
</comment>
<accession>A0A6B2R1V1</accession>
<feature type="domain" description="GST N-terminal" evidence="1">
    <location>
        <begin position="1"/>
        <end position="62"/>
    </location>
</feature>
<dbReference type="Pfam" id="PF13409">
    <property type="entry name" value="GST_N_2"/>
    <property type="match status" value="1"/>
</dbReference>
<reference evidence="2" key="1">
    <citation type="submission" date="2020-02" db="EMBL/GenBank/DDBJ databases">
        <authorList>
            <person name="Chen W.-M."/>
        </authorList>
    </citation>
    <scope>NUCLEOTIDE SEQUENCE</scope>
    <source>
        <strain evidence="2">NBD-18</strain>
    </source>
</reference>
<evidence type="ECO:0000313" key="2">
    <source>
        <dbReference type="EMBL" id="NDY83329.1"/>
    </source>
</evidence>
<evidence type="ECO:0000259" key="1">
    <source>
        <dbReference type="PROSITE" id="PS50404"/>
    </source>
</evidence>
<gene>
    <name evidence="2" type="ORF">G3I67_08810</name>
</gene>
<name>A0A6B2R1V1_9BURK</name>
<dbReference type="PROSITE" id="PS50404">
    <property type="entry name" value="GST_NTER"/>
    <property type="match status" value="1"/>
</dbReference>
<dbReference type="PANTHER" id="PTHR43968">
    <property type="match status" value="1"/>
</dbReference>
<dbReference type="GO" id="GO:0016740">
    <property type="term" value="F:transferase activity"/>
    <property type="evidence" value="ECO:0007669"/>
    <property type="project" value="UniProtKB-KW"/>
</dbReference>
<dbReference type="Pfam" id="PF13410">
    <property type="entry name" value="GST_C_2"/>
    <property type="match status" value="1"/>
</dbReference>